<evidence type="ECO:0000313" key="2">
    <source>
        <dbReference type="Proteomes" id="UP000318864"/>
    </source>
</evidence>
<dbReference type="AlphaFoldDB" id="A0A4S3TPD0"/>
<dbReference type="PROSITE" id="PS51257">
    <property type="entry name" value="PROKAR_LIPOPROTEIN"/>
    <property type="match status" value="1"/>
</dbReference>
<dbReference type="Proteomes" id="UP000318864">
    <property type="component" value="Unassembled WGS sequence"/>
</dbReference>
<organism evidence="1 2">
    <name type="scientific">Salinadaptatus halalkaliphilus</name>
    <dbReference type="NCBI Taxonomy" id="2419781"/>
    <lineage>
        <taxon>Archaea</taxon>
        <taxon>Methanobacteriati</taxon>
        <taxon>Methanobacteriota</taxon>
        <taxon>Stenosarchaea group</taxon>
        <taxon>Halobacteria</taxon>
        <taxon>Halobacteriales</taxon>
        <taxon>Natrialbaceae</taxon>
        <taxon>Salinadaptatus</taxon>
    </lineage>
</organism>
<keyword evidence="2" id="KW-1185">Reference proteome</keyword>
<reference evidence="1 2" key="1">
    <citation type="submission" date="2018-10" db="EMBL/GenBank/DDBJ databases">
        <title>Natronolimnobius sp. XQ-INN 246 isolated from Inner Mongolia Autonomous Region of China.</title>
        <authorList>
            <person name="Xue Q."/>
        </authorList>
    </citation>
    <scope>NUCLEOTIDE SEQUENCE [LARGE SCALE GENOMIC DNA]</scope>
    <source>
        <strain evidence="1 2">XQ-INN 246</strain>
    </source>
</reference>
<dbReference type="PROSITE" id="PS51318">
    <property type="entry name" value="TAT"/>
    <property type="match status" value="1"/>
</dbReference>
<comment type="caution">
    <text evidence="1">The sequence shown here is derived from an EMBL/GenBank/DDBJ whole genome shotgun (WGS) entry which is preliminary data.</text>
</comment>
<gene>
    <name evidence="1" type="ORF">D8Y22_06910</name>
</gene>
<accession>A0A4S3TPD0</accession>
<dbReference type="EMBL" id="RBZW01000019">
    <property type="protein sequence ID" value="THE65540.1"/>
    <property type="molecule type" value="Genomic_DNA"/>
</dbReference>
<proteinExistence type="predicted"/>
<sequence>MKDRTESNTGTTRRRFLAAGAGAALAGMAGCLGQVAGRMTDTSASPAAMIPATLTGGGVEQLQSGFRSPGSRVFDVTDLRAQSVPASIKSSGVLSASLELDGWSVDTIQPANDYNSVRSNKRRSAVGIVPDEINGDDPDEDDDGFDELREALYAYLEIESVAGESVAVSLPDADIPRGPAIADEITPERIFQYMTSDQLCVEREGRVYCWGNNSFKSVRDGDIDVMAWSWGANRAELLVPERSDRSIVARTRGSSVVVTVQNDPPEAGRESGSGMVSNGGFTPDYEWEDSTASDGWGEESESGGVTATPVIVAPALALPEGAPMPIPAVAYVRRCKHEGEYIYTGGWVIDDGALYEDSCTLLTLQGPNEVVSFTPEDVASTDGQQALLQRIRRDTRHRRRGASLHRGNIDEDLLGALPEEFHSDQGRRELFSLVEETLQQKNRGRNPQTGKEIMIPLRDGPASDDHDVMSGVTVALDCPLVHLVDADDDQKAEATDMYLKIVMVGEEDTRRE</sequence>
<dbReference type="OrthoDB" id="236558at2157"/>
<evidence type="ECO:0000313" key="1">
    <source>
        <dbReference type="EMBL" id="THE65540.1"/>
    </source>
</evidence>
<dbReference type="InterPro" id="IPR006311">
    <property type="entry name" value="TAT_signal"/>
</dbReference>
<dbReference type="RefSeq" id="WP_141463973.1">
    <property type="nucleotide sequence ID" value="NZ_RBZW01000019.1"/>
</dbReference>
<protein>
    <submittedName>
        <fullName evidence="1">Uncharacterized protein</fullName>
    </submittedName>
</protein>
<name>A0A4S3TPD0_9EURY</name>